<evidence type="ECO:0000313" key="2">
    <source>
        <dbReference type="Proteomes" id="UP000709295"/>
    </source>
</evidence>
<comment type="caution">
    <text evidence="1">The sequence shown here is derived from an EMBL/GenBank/DDBJ whole genome shotgun (WGS) entry which is preliminary data.</text>
</comment>
<dbReference type="AlphaFoldDB" id="A0A8J5MDR3"/>
<sequence>MLLDEVVALIDNHAARTAAAKATESLKRQCEEEASLAARRLAMETLGESSEEGTPPKRLKETELKDLLISLKEREIADKKAAREEMALQRIQEREEDRVEALRVCQEGAENILKFVGAITESILAIIQARNSQ</sequence>
<dbReference type="Proteomes" id="UP000709295">
    <property type="component" value="Unassembled WGS sequence"/>
</dbReference>
<evidence type="ECO:0000313" key="1">
    <source>
        <dbReference type="EMBL" id="KAG6948961.1"/>
    </source>
</evidence>
<accession>A0A8J5MDR3</accession>
<reference evidence="1" key="1">
    <citation type="submission" date="2021-01" db="EMBL/GenBank/DDBJ databases">
        <title>Phytophthora aleatoria, a newly-described species from Pinus radiata is distinct from Phytophthora cactorum isolates based on comparative genomics.</title>
        <authorList>
            <person name="Mcdougal R."/>
            <person name="Panda P."/>
            <person name="Williams N."/>
            <person name="Studholme D.J."/>
        </authorList>
    </citation>
    <scope>NUCLEOTIDE SEQUENCE</scope>
    <source>
        <strain evidence="1">NZFS 4037</strain>
    </source>
</reference>
<name>A0A8J5MDR3_9STRA</name>
<gene>
    <name evidence="1" type="ORF">JG688_00014841</name>
</gene>
<proteinExistence type="predicted"/>
<dbReference type="EMBL" id="JAENGY010001482">
    <property type="protein sequence ID" value="KAG6948961.1"/>
    <property type="molecule type" value="Genomic_DNA"/>
</dbReference>
<organism evidence="1 2">
    <name type="scientific">Phytophthora aleatoria</name>
    <dbReference type="NCBI Taxonomy" id="2496075"/>
    <lineage>
        <taxon>Eukaryota</taxon>
        <taxon>Sar</taxon>
        <taxon>Stramenopiles</taxon>
        <taxon>Oomycota</taxon>
        <taxon>Peronosporomycetes</taxon>
        <taxon>Peronosporales</taxon>
        <taxon>Peronosporaceae</taxon>
        <taxon>Phytophthora</taxon>
    </lineage>
</organism>
<keyword evidence="2" id="KW-1185">Reference proteome</keyword>
<protein>
    <submittedName>
        <fullName evidence="1">Uncharacterized protein</fullName>
    </submittedName>
</protein>